<gene>
    <name evidence="2" type="ORF">Afil01_46450</name>
</gene>
<proteinExistence type="predicted"/>
<dbReference type="RefSeq" id="WP_285664980.1">
    <property type="nucleotide sequence ID" value="NZ_BSTX01000003.1"/>
</dbReference>
<reference evidence="2" key="1">
    <citation type="submission" date="2023-03" db="EMBL/GenBank/DDBJ databases">
        <title>Actinorhabdospora filicis NBRC 111898.</title>
        <authorList>
            <person name="Ichikawa N."/>
            <person name="Sato H."/>
            <person name="Tonouchi N."/>
        </authorList>
    </citation>
    <scope>NUCLEOTIDE SEQUENCE</scope>
    <source>
        <strain evidence="2">NBRC 111898</strain>
    </source>
</reference>
<dbReference type="GO" id="GO:0016747">
    <property type="term" value="F:acyltransferase activity, transferring groups other than amino-acyl groups"/>
    <property type="evidence" value="ECO:0007669"/>
    <property type="project" value="InterPro"/>
</dbReference>
<accession>A0A9W6WB87</accession>
<dbReference type="AlphaFoldDB" id="A0A9W6WB87"/>
<dbReference type="PROSITE" id="PS51186">
    <property type="entry name" value="GNAT"/>
    <property type="match status" value="1"/>
</dbReference>
<dbReference type="InterPro" id="IPR000182">
    <property type="entry name" value="GNAT_dom"/>
</dbReference>
<comment type="caution">
    <text evidence="2">The sequence shown here is derived from an EMBL/GenBank/DDBJ whole genome shotgun (WGS) entry which is preliminary data.</text>
</comment>
<protein>
    <submittedName>
        <fullName evidence="2">N-acetyltransferase</fullName>
    </submittedName>
</protein>
<organism evidence="2 3">
    <name type="scientific">Actinorhabdospora filicis</name>
    <dbReference type="NCBI Taxonomy" id="1785913"/>
    <lineage>
        <taxon>Bacteria</taxon>
        <taxon>Bacillati</taxon>
        <taxon>Actinomycetota</taxon>
        <taxon>Actinomycetes</taxon>
        <taxon>Micromonosporales</taxon>
        <taxon>Micromonosporaceae</taxon>
        <taxon>Actinorhabdospora</taxon>
    </lineage>
</organism>
<dbReference type="SUPFAM" id="SSF55729">
    <property type="entry name" value="Acyl-CoA N-acyltransferases (Nat)"/>
    <property type="match status" value="1"/>
</dbReference>
<dbReference type="InterPro" id="IPR016181">
    <property type="entry name" value="Acyl_CoA_acyltransferase"/>
</dbReference>
<evidence type="ECO:0000259" key="1">
    <source>
        <dbReference type="PROSITE" id="PS51186"/>
    </source>
</evidence>
<evidence type="ECO:0000313" key="2">
    <source>
        <dbReference type="EMBL" id="GLZ79838.1"/>
    </source>
</evidence>
<dbReference type="Proteomes" id="UP001165079">
    <property type="component" value="Unassembled WGS sequence"/>
</dbReference>
<feature type="domain" description="N-acetyltransferase" evidence="1">
    <location>
        <begin position="1"/>
        <end position="159"/>
    </location>
</feature>
<keyword evidence="3" id="KW-1185">Reference proteome</keyword>
<name>A0A9W6WB87_9ACTN</name>
<dbReference type="Gene3D" id="3.40.630.30">
    <property type="match status" value="1"/>
</dbReference>
<dbReference type="EMBL" id="BSTX01000003">
    <property type="protein sequence ID" value="GLZ79838.1"/>
    <property type="molecule type" value="Genomic_DNA"/>
</dbReference>
<dbReference type="Pfam" id="PF00583">
    <property type="entry name" value="Acetyltransf_1"/>
    <property type="match status" value="1"/>
</dbReference>
<sequence length="161" mass="16669">MKIRPITPADAAAIASWRYPAPYDVYDGDDEPDYLLDPANGFVALDHDGELAGFRSFGPDGRFPGGPYDDAAIHPGGLDGVLDTGGGLRPDLTGRGLGGAAIAAGLAYGETVHSPRLWRITVAAFNTRALTVVGRLGFAAVAEFSSPRGADFVILVRAAAG</sequence>
<evidence type="ECO:0000313" key="3">
    <source>
        <dbReference type="Proteomes" id="UP001165079"/>
    </source>
</evidence>